<evidence type="ECO:0000256" key="1">
    <source>
        <dbReference type="SAM" id="MobiDB-lite"/>
    </source>
</evidence>
<dbReference type="EMBL" id="JANPWB010000004">
    <property type="protein sequence ID" value="KAJ1190938.1"/>
    <property type="molecule type" value="Genomic_DNA"/>
</dbReference>
<feature type="compositionally biased region" description="Basic and acidic residues" evidence="1">
    <location>
        <begin position="183"/>
        <end position="202"/>
    </location>
</feature>
<gene>
    <name evidence="2" type="ORF">NDU88_000257</name>
</gene>
<reference evidence="2" key="1">
    <citation type="journal article" date="2022" name="bioRxiv">
        <title>Sequencing and chromosome-scale assembly of the giantPleurodeles waltlgenome.</title>
        <authorList>
            <person name="Brown T."/>
            <person name="Elewa A."/>
            <person name="Iarovenko S."/>
            <person name="Subramanian E."/>
            <person name="Araus A.J."/>
            <person name="Petzold A."/>
            <person name="Susuki M."/>
            <person name="Suzuki K.-i.T."/>
            <person name="Hayashi T."/>
            <person name="Toyoda A."/>
            <person name="Oliveira C."/>
            <person name="Osipova E."/>
            <person name="Leigh N.D."/>
            <person name="Simon A."/>
            <person name="Yun M.H."/>
        </authorList>
    </citation>
    <scope>NUCLEOTIDE SEQUENCE</scope>
    <source>
        <strain evidence="2">20211129_DDA</strain>
        <tissue evidence="2">Liver</tissue>
    </source>
</reference>
<feature type="region of interest" description="Disordered" evidence="1">
    <location>
        <begin position="96"/>
        <end position="202"/>
    </location>
</feature>
<feature type="compositionally biased region" description="Polar residues" evidence="1">
    <location>
        <begin position="7"/>
        <end position="32"/>
    </location>
</feature>
<evidence type="ECO:0000313" key="2">
    <source>
        <dbReference type="EMBL" id="KAJ1190938.1"/>
    </source>
</evidence>
<dbReference type="AlphaFoldDB" id="A0AAV7UPG0"/>
<name>A0AAV7UPG0_PLEWA</name>
<feature type="compositionally biased region" description="Basic and acidic residues" evidence="1">
    <location>
        <begin position="125"/>
        <end position="165"/>
    </location>
</feature>
<feature type="region of interest" description="Disordered" evidence="1">
    <location>
        <begin position="1"/>
        <end position="32"/>
    </location>
</feature>
<comment type="caution">
    <text evidence="2">The sequence shown here is derived from an EMBL/GenBank/DDBJ whole genome shotgun (WGS) entry which is preliminary data.</text>
</comment>
<sequence length="202" mass="22538">MGKARNKTSTATQDPDETSLVQQERGNQDTNETSIYMHLDKVLAAIADTKRMLQQDISAVPVCLGLLQAKHHQLAERVITVEALMGEIKPDQAALTCNNTPGRKSLEPALQSPRRTNKGITPVHTQERADAWEEKVKTEERGGRDTVACRREKEGKRQREEESERKGRRRGPTETEGSWSRGRGVESNRGREGARASQEGRG</sequence>
<evidence type="ECO:0000313" key="3">
    <source>
        <dbReference type="Proteomes" id="UP001066276"/>
    </source>
</evidence>
<proteinExistence type="predicted"/>
<dbReference type="Proteomes" id="UP001066276">
    <property type="component" value="Chromosome 2_2"/>
</dbReference>
<organism evidence="2 3">
    <name type="scientific">Pleurodeles waltl</name>
    <name type="common">Iberian ribbed newt</name>
    <dbReference type="NCBI Taxonomy" id="8319"/>
    <lineage>
        <taxon>Eukaryota</taxon>
        <taxon>Metazoa</taxon>
        <taxon>Chordata</taxon>
        <taxon>Craniata</taxon>
        <taxon>Vertebrata</taxon>
        <taxon>Euteleostomi</taxon>
        <taxon>Amphibia</taxon>
        <taxon>Batrachia</taxon>
        <taxon>Caudata</taxon>
        <taxon>Salamandroidea</taxon>
        <taxon>Salamandridae</taxon>
        <taxon>Pleurodelinae</taxon>
        <taxon>Pleurodeles</taxon>
    </lineage>
</organism>
<protein>
    <submittedName>
        <fullName evidence="2">Uncharacterized protein</fullName>
    </submittedName>
</protein>
<accession>A0AAV7UPG0</accession>
<keyword evidence="3" id="KW-1185">Reference proteome</keyword>